<name>A0A5C2SFX8_9APHY</name>
<dbReference type="AlphaFoldDB" id="A0A5C2SFX8"/>
<organism evidence="2 3">
    <name type="scientific">Lentinus tigrinus ALCF2SS1-6</name>
    <dbReference type="NCBI Taxonomy" id="1328759"/>
    <lineage>
        <taxon>Eukaryota</taxon>
        <taxon>Fungi</taxon>
        <taxon>Dikarya</taxon>
        <taxon>Basidiomycota</taxon>
        <taxon>Agaricomycotina</taxon>
        <taxon>Agaricomycetes</taxon>
        <taxon>Polyporales</taxon>
        <taxon>Polyporaceae</taxon>
        <taxon>Lentinus</taxon>
    </lineage>
</organism>
<accession>A0A5C2SFX8</accession>
<dbReference type="Proteomes" id="UP000313359">
    <property type="component" value="Unassembled WGS sequence"/>
</dbReference>
<keyword evidence="3" id="KW-1185">Reference proteome</keyword>
<sequence length="162" mass="18245">MPQDLSNSTRGTPPRPSQGTTATMGIFATRPASVRPRYSQWPRWSPRRCLHAVRLRRCCCTRDMCSGDELWSSPLLRVSRVSHLPSFANLVARAPSPPHAPARIWRSRHSRLASYRRRSARTQALRPPTNPSYSMEPQVLSPGPLRCRRSRPPTPCSLLAPA</sequence>
<dbReference type="EMBL" id="ML122266">
    <property type="protein sequence ID" value="RPD60256.1"/>
    <property type="molecule type" value="Genomic_DNA"/>
</dbReference>
<evidence type="ECO:0000313" key="2">
    <source>
        <dbReference type="EMBL" id="RPD60256.1"/>
    </source>
</evidence>
<reference evidence="2" key="1">
    <citation type="journal article" date="2018" name="Genome Biol. Evol.">
        <title>Genomics and development of Lentinus tigrinus, a white-rot wood-decaying mushroom with dimorphic fruiting bodies.</title>
        <authorList>
            <person name="Wu B."/>
            <person name="Xu Z."/>
            <person name="Knudson A."/>
            <person name="Carlson A."/>
            <person name="Chen N."/>
            <person name="Kovaka S."/>
            <person name="LaButti K."/>
            <person name="Lipzen A."/>
            <person name="Pennachio C."/>
            <person name="Riley R."/>
            <person name="Schakwitz W."/>
            <person name="Umezawa K."/>
            <person name="Ohm R.A."/>
            <person name="Grigoriev I.V."/>
            <person name="Nagy L.G."/>
            <person name="Gibbons J."/>
            <person name="Hibbett D."/>
        </authorList>
    </citation>
    <scope>NUCLEOTIDE SEQUENCE [LARGE SCALE GENOMIC DNA]</scope>
    <source>
        <strain evidence="2">ALCF2SS1-6</strain>
    </source>
</reference>
<gene>
    <name evidence="2" type="ORF">L227DRAFT_96614</name>
</gene>
<proteinExistence type="predicted"/>
<feature type="region of interest" description="Disordered" evidence="1">
    <location>
        <begin position="114"/>
        <end position="162"/>
    </location>
</feature>
<protein>
    <submittedName>
        <fullName evidence="2">Uncharacterized protein</fullName>
    </submittedName>
</protein>
<evidence type="ECO:0000313" key="3">
    <source>
        <dbReference type="Proteomes" id="UP000313359"/>
    </source>
</evidence>
<evidence type="ECO:0000256" key="1">
    <source>
        <dbReference type="SAM" id="MobiDB-lite"/>
    </source>
</evidence>
<feature type="region of interest" description="Disordered" evidence="1">
    <location>
        <begin position="1"/>
        <end position="25"/>
    </location>
</feature>
<feature type="compositionally biased region" description="Polar residues" evidence="1">
    <location>
        <begin position="1"/>
        <end position="23"/>
    </location>
</feature>